<evidence type="ECO:0000313" key="1">
    <source>
        <dbReference type="EMBL" id="NKE38478.1"/>
    </source>
</evidence>
<accession>A0A846UD88</accession>
<gene>
    <name evidence="1" type="ORF">HER12_01765</name>
</gene>
<name>A0A846UD88_9MOLU</name>
<proteinExistence type="predicted"/>
<reference evidence="1 2" key="1">
    <citation type="submission" date="2020-04" db="EMBL/GenBank/DDBJ databases">
        <title>Complete genome sequence of Spiroplasma platyhelix ATCC 51748, an insect isolate.</title>
        <authorList>
            <person name="Green E.A."/>
            <person name="Klassen J.L."/>
        </authorList>
    </citation>
    <scope>NUCLEOTIDE SEQUENCE [LARGE SCALE GENOMIC DNA]</scope>
    <source>
        <strain evidence="1 2">PALS-1</strain>
    </source>
</reference>
<dbReference type="RefSeq" id="WP_168104949.1">
    <property type="nucleotide sequence ID" value="NZ_CP051215.1"/>
</dbReference>
<protein>
    <submittedName>
        <fullName evidence="1">Uncharacterized protein</fullName>
    </submittedName>
</protein>
<sequence>MKEFEINGIQLEIDQKVVSKFLKQISYPIAIIDFETFRTFQKNNFPAQAKKDFLEKIFSVAFLIINKPEDLTPAKLASKKLRLFSKTQLPKEKKFADFNNLLEFQMIFYRFLINKLLKYHVKSLVFLGSRTEVNLLKNYLSYSFDDKKYKDKLSYFFQRNKIFDVYDIWNNDAVVNLPQYKDKKNKNNRIGATKKTMFLIKNDDAYWKVLKPESVISNNDIGRTIDQYFSDKLALLDNFLPYVADHNQNDVLVGATILSFLYAYCQKK</sequence>
<dbReference type="EMBL" id="JAAVVK010000001">
    <property type="protein sequence ID" value="NKE38478.1"/>
    <property type="molecule type" value="Genomic_DNA"/>
</dbReference>
<dbReference type="AlphaFoldDB" id="A0A846UD88"/>
<evidence type="ECO:0000313" key="2">
    <source>
        <dbReference type="Proteomes" id="UP000584587"/>
    </source>
</evidence>
<keyword evidence="2" id="KW-1185">Reference proteome</keyword>
<dbReference type="Proteomes" id="UP000584587">
    <property type="component" value="Unassembled WGS sequence"/>
</dbReference>
<organism evidence="1 2">
    <name type="scientific">Spiroplasma platyhelix PALS-1</name>
    <dbReference type="NCBI Taxonomy" id="1276218"/>
    <lineage>
        <taxon>Bacteria</taxon>
        <taxon>Bacillati</taxon>
        <taxon>Mycoplasmatota</taxon>
        <taxon>Mollicutes</taxon>
        <taxon>Entomoplasmatales</taxon>
        <taxon>Spiroplasmataceae</taxon>
        <taxon>Spiroplasma</taxon>
    </lineage>
</organism>
<comment type="caution">
    <text evidence="1">The sequence shown here is derived from an EMBL/GenBank/DDBJ whole genome shotgun (WGS) entry which is preliminary data.</text>
</comment>